<dbReference type="SUPFAM" id="SSF50129">
    <property type="entry name" value="GroES-like"/>
    <property type="match status" value="1"/>
</dbReference>
<dbReference type="GO" id="GO:0016491">
    <property type="term" value="F:oxidoreductase activity"/>
    <property type="evidence" value="ECO:0007669"/>
    <property type="project" value="UniProtKB-KW"/>
</dbReference>
<evidence type="ECO:0000256" key="1">
    <source>
        <dbReference type="ARBA" id="ARBA00023002"/>
    </source>
</evidence>
<dbReference type="Gene3D" id="3.90.180.10">
    <property type="entry name" value="Medium-chain alcohol dehydrogenases, catalytic domain"/>
    <property type="match status" value="2"/>
</dbReference>
<dbReference type="PANTHER" id="PTHR43401">
    <property type="entry name" value="L-THREONINE 3-DEHYDROGENASE"/>
    <property type="match status" value="1"/>
</dbReference>
<name>X6NN08_RETFI</name>
<evidence type="ECO:0000259" key="2">
    <source>
        <dbReference type="Pfam" id="PF00107"/>
    </source>
</evidence>
<feature type="non-terminal residue" evidence="3">
    <location>
        <position position="1"/>
    </location>
</feature>
<dbReference type="SUPFAM" id="SSF51735">
    <property type="entry name" value="NAD(P)-binding Rossmann-fold domains"/>
    <property type="match status" value="1"/>
</dbReference>
<reference evidence="3 4" key="1">
    <citation type="journal article" date="2013" name="Curr. Biol.">
        <title>The Genome of the Foraminiferan Reticulomyxa filosa.</title>
        <authorList>
            <person name="Glockner G."/>
            <person name="Hulsmann N."/>
            <person name="Schleicher M."/>
            <person name="Noegel A.A."/>
            <person name="Eichinger L."/>
            <person name="Gallinger C."/>
            <person name="Pawlowski J."/>
            <person name="Sierra R."/>
            <person name="Euteneuer U."/>
            <person name="Pillet L."/>
            <person name="Moustafa A."/>
            <person name="Platzer M."/>
            <person name="Groth M."/>
            <person name="Szafranski K."/>
            <person name="Schliwa M."/>
        </authorList>
    </citation>
    <scope>NUCLEOTIDE SEQUENCE [LARGE SCALE GENOMIC DNA]</scope>
</reference>
<evidence type="ECO:0000313" key="4">
    <source>
        <dbReference type="Proteomes" id="UP000023152"/>
    </source>
</evidence>
<gene>
    <name evidence="3" type="ORF">RFI_09476</name>
</gene>
<protein>
    <recommendedName>
        <fullName evidence="2">Alcohol dehydrogenase-like C-terminal domain-containing protein</fullName>
    </recommendedName>
</protein>
<dbReference type="OrthoDB" id="1879366at2759"/>
<feature type="domain" description="Alcohol dehydrogenase-like C-terminal" evidence="2">
    <location>
        <begin position="93"/>
        <end position="179"/>
    </location>
</feature>
<organism evidence="3 4">
    <name type="scientific">Reticulomyxa filosa</name>
    <dbReference type="NCBI Taxonomy" id="46433"/>
    <lineage>
        <taxon>Eukaryota</taxon>
        <taxon>Sar</taxon>
        <taxon>Rhizaria</taxon>
        <taxon>Retaria</taxon>
        <taxon>Foraminifera</taxon>
        <taxon>Monothalamids</taxon>
        <taxon>Reticulomyxidae</taxon>
        <taxon>Reticulomyxa</taxon>
    </lineage>
</organism>
<keyword evidence="4" id="KW-1185">Reference proteome</keyword>
<dbReference type="InterPro" id="IPR050129">
    <property type="entry name" value="Zn_alcohol_dh"/>
</dbReference>
<dbReference type="Gene3D" id="3.40.50.720">
    <property type="entry name" value="NAD(P)-binding Rossmann-like Domain"/>
    <property type="match status" value="1"/>
</dbReference>
<accession>X6NN08</accession>
<comment type="caution">
    <text evidence="3">The sequence shown here is derived from an EMBL/GenBank/DDBJ whole genome shotgun (WGS) entry which is preliminary data.</text>
</comment>
<dbReference type="Pfam" id="PF00107">
    <property type="entry name" value="ADH_zinc_N"/>
    <property type="match status" value="1"/>
</dbReference>
<sequence>HKKKKKKKKKICVLCKEKRGDLCPNMMEFGHGKGTSQGGCCEYFVVKELYCYRLRTNISWNEAALLAPLGVAHNAIEQLGQSPELLVTGCGTIGLFVVSVAKNFGFRRVIAADVLSWRLEIAKKMGADVTIDCKEQDLKSIVMKLTDGNGIEALIECSGTSEYINVAFGLLRKGGRIFCEKEEVQRGKNQKQKKKGGFFFFFCAFDGKDVISKSLQLLTAHSRRIFDTWKEAEKLVAKGKVQTSLLLSHCLPLKEWRKGFEALSTGATCKVLFDPSL</sequence>
<proteinExistence type="predicted"/>
<dbReference type="InterPro" id="IPR036291">
    <property type="entry name" value="NAD(P)-bd_dom_sf"/>
</dbReference>
<dbReference type="InterPro" id="IPR013149">
    <property type="entry name" value="ADH-like_C"/>
</dbReference>
<dbReference type="PANTHER" id="PTHR43401:SF2">
    <property type="entry name" value="L-THREONINE 3-DEHYDROGENASE"/>
    <property type="match status" value="1"/>
</dbReference>
<dbReference type="AlphaFoldDB" id="X6NN08"/>
<dbReference type="EMBL" id="ASPP01007119">
    <property type="protein sequence ID" value="ETO27655.1"/>
    <property type="molecule type" value="Genomic_DNA"/>
</dbReference>
<evidence type="ECO:0000313" key="3">
    <source>
        <dbReference type="EMBL" id="ETO27655.1"/>
    </source>
</evidence>
<dbReference type="InterPro" id="IPR011032">
    <property type="entry name" value="GroES-like_sf"/>
</dbReference>
<dbReference type="Proteomes" id="UP000023152">
    <property type="component" value="Unassembled WGS sequence"/>
</dbReference>
<keyword evidence="1" id="KW-0560">Oxidoreductase</keyword>